<dbReference type="Gene3D" id="3.40.50.1380">
    <property type="entry name" value="Methylglyoxal synthase-like domain"/>
    <property type="match status" value="1"/>
</dbReference>
<dbReference type="NCBIfam" id="TIGR00355">
    <property type="entry name" value="purH"/>
    <property type="match status" value="1"/>
</dbReference>
<evidence type="ECO:0000256" key="7">
    <source>
        <dbReference type="ARBA" id="ARBA00022755"/>
    </source>
</evidence>
<comment type="catalytic activity">
    <reaction evidence="11">
        <text>IMP + H2O = 5-formamido-1-(5-phospho-D-ribosyl)imidazole-4-carboxamide</text>
        <dbReference type="Rhea" id="RHEA:18445"/>
        <dbReference type="ChEBI" id="CHEBI:15377"/>
        <dbReference type="ChEBI" id="CHEBI:58053"/>
        <dbReference type="ChEBI" id="CHEBI:58467"/>
        <dbReference type="EC" id="3.5.4.10"/>
    </reaction>
</comment>
<dbReference type="SMART" id="SM00798">
    <property type="entry name" value="AICARFT_IMPCHas"/>
    <property type="match status" value="1"/>
</dbReference>
<dbReference type="InterPro" id="IPR024051">
    <property type="entry name" value="AICAR_Tfase_dup_dom_sf"/>
</dbReference>
<evidence type="ECO:0000256" key="3">
    <source>
        <dbReference type="ARBA" id="ARBA00004954"/>
    </source>
</evidence>
<reference evidence="14 15" key="1">
    <citation type="journal article" date="2020" name="ISME J.">
        <title>Uncovering the hidden diversity of litter-decomposition mechanisms in mushroom-forming fungi.</title>
        <authorList>
            <person name="Floudas D."/>
            <person name="Bentzer J."/>
            <person name="Ahren D."/>
            <person name="Johansson T."/>
            <person name="Persson P."/>
            <person name="Tunlid A."/>
        </authorList>
    </citation>
    <scope>NUCLEOTIDE SEQUENCE [LARGE SCALE GENOMIC DNA]</scope>
    <source>
        <strain evidence="14 15">CBS 146.42</strain>
    </source>
</reference>
<dbReference type="EMBL" id="JAACJO010000002">
    <property type="protein sequence ID" value="KAF5362494.1"/>
    <property type="molecule type" value="Genomic_DNA"/>
</dbReference>
<gene>
    <name evidence="14" type="ORF">D9756_002676</name>
</gene>
<evidence type="ECO:0000256" key="12">
    <source>
        <dbReference type="ARBA" id="ARBA00054363"/>
    </source>
</evidence>
<dbReference type="HAMAP" id="MF_00139">
    <property type="entry name" value="PurH"/>
    <property type="match status" value="1"/>
</dbReference>
<proteinExistence type="inferred from homology"/>
<evidence type="ECO:0000256" key="4">
    <source>
        <dbReference type="ARBA" id="ARBA00007667"/>
    </source>
</evidence>
<dbReference type="InterPro" id="IPR011607">
    <property type="entry name" value="MGS-like_dom"/>
</dbReference>
<dbReference type="OrthoDB" id="6017153at2759"/>
<name>A0A8H5GCK3_9AGAR</name>
<dbReference type="InterPro" id="IPR016193">
    <property type="entry name" value="Cytidine_deaminase-like"/>
</dbReference>
<comment type="pathway">
    <text evidence="3">Purine metabolism; IMP biosynthesis via de novo pathway; 5-formamido-1-(5-phospho-D-ribosyl)imidazole-4-carboxamide from 5-amino-1-(5-phospho-D-ribosyl)imidazole-4-carboxamide (10-formyl THF route): step 1/1.</text>
</comment>
<dbReference type="SMART" id="SM00851">
    <property type="entry name" value="MGS"/>
    <property type="match status" value="1"/>
</dbReference>
<dbReference type="InterPro" id="IPR024050">
    <property type="entry name" value="AICAR_Tfase_insert_dom_sf"/>
</dbReference>
<dbReference type="PROSITE" id="PS51855">
    <property type="entry name" value="MGS"/>
    <property type="match status" value="1"/>
</dbReference>
<evidence type="ECO:0000256" key="6">
    <source>
        <dbReference type="ARBA" id="ARBA00022679"/>
    </source>
</evidence>
<dbReference type="PANTHER" id="PTHR11692">
    <property type="entry name" value="BIFUNCTIONAL PURINE BIOSYNTHESIS PROTEIN PURH"/>
    <property type="match status" value="1"/>
</dbReference>
<evidence type="ECO:0000256" key="1">
    <source>
        <dbReference type="ARBA" id="ARBA00004514"/>
    </source>
</evidence>
<comment type="similarity">
    <text evidence="4">Belongs to the PurH family.</text>
</comment>
<keyword evidence="15" id="KW-1185">Reference proteome</keyword>
<organism evidence="14 15">
    <name type="scientific">Leucocoprinus leucothites</name>
    <dbReference type="NCBI Taxonomy" id="201217"/>
    <lineage>
        <taxon>Eukaryota</taxon>
        <taxon>Fungi</taxon>
        <taxon>Dikarya</taxon>
        <taxon>Basidiomycota</taxon>
        <taxon>Agaricomycotina</taxon>
        <taxon>Agaricomycetes</taxon>
        <taxon>Agaricomycetidae</taxon>
        <taxon>Agaricales</taxon>
        <taxon>Agaricineae</taxon>
        <taxon>Agaricaceae</taxon>
        <taxon>Leucocoprinus</taxon>
    </lineage>
</organism>
<dbReference type="SUPFAM" id="SSF53927">
    <property type="entry name" value="Cytidine deaminase-like"/>
    <property type="match status" value="1"/>
</dbReference>
<comment type="catalytic activity">
    <reaction evidence="10">
        <text>(6R)-10-formyltetrahydrofolate + 5-amino-1-(5-phospho-beta-D-ribosyl)imidazole-4-carboxamide = 5-formamido-1-(5-phospho-D-ribosyl)imidazole-4-carboxamide + (6S)-5,6,7,8-tetrahydrofolate</text>
        <dbReference type="Rhea" id="RHEA:22192"/>
        <dbReference type="ChEBI" id="CHEBI:57453"/>
        <dbReference type="ChEBI" id="CHEBI:58467"/>
        <dbReference type="ChEBI" id="CHEBI:58475"/>
        <dbReference type="ChEBI" id="CHEBI:195366"/>
        <dbReference type="EC" id="2.1.2.3"/>
    </reaction>
</comment>
<dbReference type="Gene3D" id="3.40.140.20">
    <property type="match status" value="2"/>
</dbReference>
<keyword evidence="5" id="KW-0963">Cytoplasm</keyword>
<accession>A0A8H5GCK3</accession>
<evidence type="ECO:0000256" key="2">
    <source>
        <dbReference type="ARBA" id="ARBA00004844"/>
    </source>
</evidence>
<dbReference type="SUPFAM" id="SSF52335">
    <property type="entry name" value="Methylglyoxal synthase-like"/>
    <property type="match status" value="1"/>
</dbReference>
<dbReference type="GO" id="GO:0005829">
    <property type="term" value="C:cytosol"/>
    <property type="evidence" value="ECO:0007669"/>
    <property type="project" value="UniProtKB-SubCell"/>
</dbReference>
<dbReference type="GO" id="GO:0003937">
    <property type="term" value="F:IMP cyclohydrolase activity"/>
    <property type="evidence" value="ECO:0007669"/>
    <property type="project" value="UniProtKB-EC"/>
</dbReference>
<dbReference type="NCBIfam" id="NF005492">
    <property type="entry name" value="PRK07106.1"/>
    <property type="match status" value="1"/>
</dbReference>
<sequence>MSQHIALLSVYDKANLLELAKGLQESGVRLLGSGGTAKKIRDAGIPIEDVSDITKAPEMLGGRVKTLHPAVHGGKYLSYTLSGILARSIPSDEADLAAQSISPISIVVCNLYPFTQTVAKPNCTLPEAIEEIDIGGVTLLRAAAKNHARVSILSDPADYASFLEAWKNGQGDVGQGLRSKLALKAFEQTAKYDEAISGYFREQYASSDLSPEKRVAPVQRMPLRYGANPHQKPAQAYVEEGDLPFKALCGSPGYINLLDALNSYALVKELQEALGLPAAASFKHVSPAGAAVGIELDETEKKVYGVDDLKEPLTPLASAYARARGADRMSSFGDFVALSAPCDLATARIISREVSDGIIAPGCTPEALDVLRKKKGGKYCVLEMDPKYTPPTVETKQVYGVSLQQIRNNAVISPSMFTNLVSTNKDLPKQAITDLIVATLALKYTQSNSVAYAYRGATIGIGAGQQSRIHCTRLAGGKADLWWLRFHPRTLALPFKKGVKRAEKANAIDLYVSGEELEGGEKAQWESLFEEGEKEKLEKLSEEEKKGWAKKLDSVACSSDAFFPFPDNVHRARKSGVRYLAAPSGSVMDAECIKAADESGMVFAHTDVRLFHH</sequence>
<dbReference type="InterPro" id="IPR036914">
    <property type="entry name" value="MGS-like_dom_sf"/>
</dbReference>
<dbReference type="FunFam" id="1.10.287.440:FF:000001">
    <property type="entry name" value="Bifunctional purine biosynthesis protein PURH"/>
    <property type="match status" value="1"/>
</dbReference>
<keyword evidence="7" id="KW-0658">Purine biosynthesis</keyword>
<comment type="pathway">
    <text evidence="2">Purine metabolism; IMP biosynthesis via de novo pathway; IMP from 5-formamido-1-(5-phospho-D-ribosyl)imidazole-4-carboxamide: step 1/1.</text>
</comment>
<dbReference type="Proteomes" id="UP000559027">
    <property type="component" value="Unassembled WGS sequence"/>
</dbReference>
<keyword evidence="9" id="KW-0511">Multifunctional enzyme</keyword>
<evidence type="ECO:0000256" key="11">
    <source>
        <dbReference type="ARBA" id="ARBA00050687"/>
    </source>
</evidence>
<dbReference type="CDD" id="cd01421">
    <property type="entry name" value="IMPCH"/>
    <property type="match status" value="1"/>
</dbReference>
<dbReference type="Gene3D" id="1.10.287.440">
    <property type="match status" value="1"/>
</dbReference>
<comment type="function">
    <text evidence="12">Bifunctional enzyme that catalyzes the last two steps of purine biosynthesis. Acts as a transformylase that incorporates a formyl group to the AMP analog AICAR (5-amino-1-(5-phospho-beta-D-ribosyl)imidazole-4-carboxamide) to produce the intermediate formyl-AICAR (FAICAR). Also catalyzes the cyclization of FAICAR to IMP.</text>
</comment>
<evidence type="ECO:0000313" key="15">
    <source>
        <dbReference type="Proteomes" id="UP000559027"/>
    </source>
</evidence>
<comment type="subcellular location">
    <subcellularLocation>
        <location evidence="1">Cytoplasm</location>
        <location evidence="1">Cytosol</location>
    </subcellularLocation>
</comment>
<feature type="domain" description="MGS-like" evidence="13">
    <location>
        <begin position="1"/>
        <end position="154"/>
    </location>
</feature>
<dbReference type="InterPro" id="IPR002695">
    <property type="entry name" value="PurH-like"/>
</dbReference>
<evidence type="ECO:0000256" key="5">
    <source>
        <dbReference type="ARBA" id="ARBA00022490"/>
    </source>
</evidence>
<evidence type="ECO:0000259" key="13">
    <source>
        <dbReference type="PROSITE" id="PS51855"/>
    </source>
</evidence>
<dbReference type="PIRSF" id="PIRSF000414">
    <property type="entry name" value="AICARFT_IMPCHas"/>
    <property type="match status" value="1"/>
</dbReference>
<evidence type="ECO:0000256" key="8">
    <source>
        <dbReference type="ARBA" id="ARBA00022801"/>
    </source>
</evidence>
<dbReference type="FunFam" id="3.40.140.20:FF:000003">
    <property type="entry name" value="Bifunctional purine biosynthesis protein"/>
    <property type="match status" value="1"/>
</dbReference>
<dbReference type="UniPathway" id="UPA00074">
    <property type="reaction ID" value="UER00133"/>
</dbReference>
<dbReference type="AlphaFoldDB" id="A0A8H5GCK3"/>
<comment type="caution">
    <text evidence="14">The sequence shown here is derived from an EMBL/GenBank/DDBJ whole genome shotgun (WGS) entry which is preliminary data.</text>
</comment>
<keyword evidence="8" id="KW-0378">Hydrolase</keyword>
<dbReference type="Pfam" id="PF02142">
    <property type="entry name" value="MGS"/>
    <property type="match status" value="1"/>
</dbReference>
<dbReference type="GO" id="GO:0004643">
    <property type="term" value="F:phosphoribosylaminoimidazolecarboxamide formyltransferase activity"/>
    <property type="evidence" value="ECO:0007669"/>
    <property type="project" value="UniProtKB-EC"/>
</dbReference>
<evidence type="ECO:0000256" key="9">
    <source>
        <dbReference type="ARBA" id="ARBA00023268"/>
    </source>
</evidence>
<dbReference type="PANTHER" id="PTHR11692:SF0">
    <property type="entry name" value="BIFUNCTIONAL PURINE BIOSYNTHESIS PROTEIN ATIC"/>
    <property type="match status" value="1"/>
</dbReference>
<dbReference type="FunFam" id="3.40.50.1380:FF:000003">
    <property type="entry name" value="Bifunctional purine biosynthesis protein"/>
    <property type="match status" value="1"/>
</dbReference>
<protein>
    <recommendedName>
        <fullName evidence="13">MGS-like domain-containing protein</fullName>
    </recommendedName>
</protein>
<dbReference type="Pfam" id="PF01808">
    <property type="entry name" value="AICARFT_IMPCHas"/>
    <property type="match status" value="1"/>
</dbReference>
<keyword evidence="6" id="KW-0808">Transferase</keyword>
<dbReference type="GO" id="GO:0006189">
    <property type="term" value="P:'de novo' IMP biosynthetic process"/>
    <property type="evidence" value="ECO:0007669"/>
    <property type="project" value="UniProtKB-UniPathway"/>
</dbReference>
<evidence type="ECO:0000256" key="10">
    <source>
        <dbReference type="ARBA" id="ARBA00050488"/>
    </source>
</evidence>
<evidence type="ECO:0000313" key="14">
    <source>
        <dbReference type="EMBL" id="KAF5362494.1"/>
    </source>
</evidence>